<comment type="subcellular location">
    <subcellularLocation>
        <location evidence="1">Cell membrane</location>
        <topology evidence="1">Multi-pass membrane protein</topology>
    </subcellularLocation>
</comment>
<sequence>MSNNMLFDVQMAIYSATVALNLSLAVAVGAVLAALWLANGTTTWSAAQLRRVRPVRIGAAAAAIAALGSLLPFVSASMAEVPVAAAGEAMGAMLAESHFGLAWTVGMGALLAAALASVIPSTGQWLRAVASVNLLVLTVALYTRSTVSHAAADGDLSVAIVADWMHLCLVCVWVGEVFVAGFVTLSGAIAETAAERAEAARYVENLSSSATFALAGIFATGLFSAWHNLGGVAGLTGDSYSIVLLYKLALVALAALLGGFNRFIVMPSLLAGWRAPDGRAAQRLRRFRLILRIEAVVLLAVLVAAAILSATPPRAAA</sequence>
<evidence type="ECO:0000313" key="9">
    <source>
        <dbReference type="Proteomes" id="UP000230390"/>
    </source>
</evidence>
<dbReference type="Proteomes" id="UP000230390">
    <property type="component" value="Unassembled WGS sequence"/>
</dbReference>
<reference evidence="8 9" key="1">
    <citation type="submission" date="2017-10" db="EMBL/GenBank/DDBJ databases">
        <title>Massilia psychrophilum sp. nov., a novel purple-pigmented bacterium isolated from Tianshan glacier, Xinjiang Municipality, China.</title>
        <authorList>
            <person name="Wang H."/>
        </authorList>
    </citation>
    <scope>NUCLEOTIDE SEQUENCE [LARGE SCALE GENOMIC DNA]</scope>
    <source>
        <strain evidence="8 9">JCM 30074</strain>
    </source>
</reference>
<dbReference type="PANTHER" id="PTHR34820">
    <property type="entry name" value="INNER MEMBRANE PROTEIN YEBZ"/>
    <property type="match status" value="1"/>
</dbReference>
<keyword evidence="2" id="KW-1003">Cell membrane</keyword>
<keyword evidence="4 6" id="KW-1133">Transmembrane helix</keyword>
<feature type="transmembrane region" description="Helical" evidence="6">
    <location>
        <begin position="99"/>
        <end position="118"/>
    </location>
</feature>
<dbReference type="InterPro" id="IPR032694">
    <property type="entry name" value="CopC/D"/>
</dbReference>
<dbReference type="GO" id="GO:0006825">
    <property type="term" value="P:copper ion transport"/>
    <property type="evidence" value="ECO:0007669"/>
    <property type="project" value="InterPro"/>
</dbReference>
<accession>A0A2G8T7N6</accession>
<dbReference type="Pfam" id="PF05425">
    <property type="entry name" value="CopD"/>
    <property type="match status" value="1"/>
</dbReference>
<feature type="transmembrane region" description="Helical" evidence="6">
    <location>
        <begin position="206"/>
        <end position="227"/>
    </location>
</feature>
<feature type="transmembrane region" description="Helical" evidence="6">
    <location>
        <begin position="164"/>
        <end position="185"/>
    </location>
</feature>
<organism evidence="8 9">
    <name type="scientific">Massilia eurypsychrophila</name>
    <dbReference type="NCBI Taxonomy" id="1485217"/>
    <lineage>
        <taxon>Bacteria</taxon>
        <taxon>Pseudomonadati</taxon>
        <taxon>Pseudomonadota</taxon>
        <taxon>Betaproteobacteria</taxon>
        <taxon>Burkholderiales</taxon>
        <taxon>Oxalobacteraceae</taxon>
        <taxon>Telluria group</taxon>
        <taxon>Massilia</taxon>
    </lineage>
</organism>
<feature type="domain" description="Copper resistance protein D" evidence="7">
    <location>
        <begin position="202"/>
        <end position="308"/>
    </location>
</feature>
<protein>
    <submittedName>
        <fullName evidence="8">Copper resistance protein CopD</fullName>
    </submittedName>
</protein>
<keyword evidence="5 6" id="KW-0472">Membrane</keyword>
<evidence type="ECO:0000256" key="3">
    <source>
        <dbReference type="ARBA" id="ARBA00022692"/>
    </source>
</evidence>
<feature type="transmembrane region" description="Helical" evidence="6">
    <location>
        <begin position="12"/>
        <end position="37"/>
    </location>
</feature>
<keyword evidence="9" id="KW-1185">Reference proteome</keyword>
<name>A0A2G8T7N6_9BURK</name>
<feature type="transmembrane region" description="Helical" evidence="6">
    <location>
        <begin position="57"/>
        <end position="79"/>
    </location>
</feature>
<dbReference type="PANTHER" id="PTHR34820:SF4">
    <property type="entry name" value="INNER MEMBRANE PROTEIN YEBZ"/>
    <property type="match status" value="1"/>
</dbReference>
<evidence type="ECO:0000256" key="5">
    <source>
        <dbReference type="ARBA" id="ARBA00023136"/>
    </source>
</evidence>
<dbReference type="AlphaFoldDB" id="A0A2G8T7N6"/>
<gene>
    <name evidence="8" type="ORF">CR105_26265</name>
</gene>
<proteinExistence type="predicted"/>
<comment type="caution">
    <text evidence="8">The sequence shown here is derived from an EMBL/GenBank/DDBJ whole genome shotgun (WGS) entry which is preliminary data.</text>
</comment>
<feature type="transmembrane region" description="Helical" evidence="6">
    <location>
        <begin position="289"/>
        <end position="310"/>
    </location>
</feature>
<evidence type="ECO:0000259" key="7">
    <source>
        <dbReference type="Pfam" id="PF05425"/>
    </source>
</evidence>
<evidence type="ECO:0000256" key="4">
    <source>
        <dbReference type="ARBA" id="ARBA00022989"/>
    </source>
</evidence>
<dbReference type="InterPro" id="IPR008457">
    <property type="entry name" value="Cu-R_CopD_dom"/>
</dbReference>
<evidence type="ECO:0000256" key="2">
    <source>
        <dbReference type="ARBA" id="ARBA00022475"/>
    </source>
</evidence>
<dbReference type="EMBL" id="PDOC01000039">
    <property type="protein sequence ID" value="PIL42060.1"/>
    <property type="molecule type" value="Genomic_DNA"/>
</dbReference>
<keyword evidence="3 6" id="KW-0812">Transmembrane</keyword>
<dbReference type="GO" id="GO:0005886">
    <property type="term" value="C:plasma membrane"/>
    <property type="evidence" value="ECO:0007669"/>
    <property type="project" value="UniProtKB-SubCell"/>
</dbReference>
<feature type="transmembrane region" description="Helical" evidence="6">
    <location>
        <begin position="239"/>
        <end position="260"/>
    </location>
</feature>
<evidence type="ECO:0000313" key="8">
    <source>
        <dbReference type="EMBL" id="PIL42060.1"/>
    </source>
</evidence>
<feature type="transmembrane region" description="Helical" evidence="6">
    <location>
        <begin position="125"/>
        <end position="144"/>
    </location>
</feature>
<evidence type="ECO:0000256" key="6">
    <source>
        <dbReference type="SAM" id="Phobius"/>
    </source>
</evidence>
<evidence type="ECO:0000256" key="1">
    <source>
        <dbReference type="ARBA" id="ARBA00004651"/>
    </source>
</evidence>
<dbReference type="OrthoDB" id="8753116at2"/>